<feature type="domain" description="FAD-binding" evidence="10">
    <location>
        <begin position="10"/>
        <end position="333"/>
    </location>
</feature>
<dbReference type="HAMAP" id="MF_01971">
    <property type="entry name" value="Kynurenine_monooxygenase"/>
    <property type="match status" value="1"/>
</dbReference>
<keyword evidence="12" id="KW-1185">Reference proteome</keyword>
<protein>
    <recommendedName>
        <fullName evidence="9">Kynurenine 3-monooxygenase</fullName>
        <ecNumber evidence="9">1.14.13.9</ecNumber>
    </recommendedName>
    <alternativeName>
        <fullName evidence="9">Kynurenine 3-hydroxylase</fullName>
    </alternativeName>
</protein>
<reference evidence="12" key="1">
    <citation type="journal article" date="2019" name="Int. J. Syst. Evol. Microbiol.">
        <title>The Global Catalogue of Microorganisms (GCM) 10K type strain sequencing project: providing services to taxonomists for standard genome sequencing and annotation.</title>
        <authorList>
            <consortium name="The Broad Institute Genomics Platform"/>
            <consortium name="The Broad Institute Genome Sequencing Center for Infectious Disease"/>
            <person name="Wu L."/>
            <person name="Ma J."/>
        </authorList>
    </citation>
    <scope>NUCLEOTIDE SEQUENCE [LARGE SCALE GENOMIC DNA]</scope>
    <source>
        <strain evidence="12">CGMCC 1.10759</strain>
    </source>
</reference>
<comment type="function">
    <text evidence="9">Catalyzes the hydroxylation of L-kynurenine (L-Kyn) to form 3-hydroxy-L-kynurenine (L-3OHKyn). Required for synthesis of quinolinic acid.</text>
</comment>
<dbReference type="PANTHER" id="PTHR46028:SF2">
    <property type="entry name" value="KYNURENINE 3-MONOOXYGENASE"/>
    <property type="match status" value="1"/>
</dbReference>
<evidence type="ECO:0000256" key="5">
    <source>
        <dbReference type="ARBA" id="ARBA00022857"/>
    </source>
</evidence>
<comment type="cofactor">
    <cofactor evidence="1 9">
        <name>FAD</name>
        <dbReference type="ChEBI" id="CHEBI:57692"/>
    </cofactor>
</comment>
<dbReference type="Pfam" id="PF01494">
    <property type="entry name" value="FAD_binding_3"/>
    <property type="match status" value="1"/>
</dbReference>
<keyword evidence="4 9" id="KW-0274">FAD</keyword>
<dbReference type="PANTHER" id="PTHR46028">
    <property type="entry name" value="KYNURENINE 3-MONOOXYGENASE"/>
    <property type="match status" value="1"/>
</dbReference>
<comment type="catalytic activity">
    <reaction evidence="8 9">
        <text>L-kynurenine + NADPH + O2 + H(+) = 3-hydroxy-L-kynurenine + NADP(+) + H2O</text>
        <dbReference type="Rhea" id="RHEA:20545"/>
        <dbReference type="ChEBI" id="CHEBI:15377"/>
        <dbReference type="ChEBI" id="CHEBI:15378"/>
        <dbReference type="ChEBI" id="CHEBI:15379"/>
        <dbReference type="ChEBI" id="CHEBI:57783"/>
        <dbReference type="ChEBI" id="CHEBI:57959"/>
        <dbReference type="ChEBI" id="CHEBI:58125"/>
        <dbReference type="ChEBI" id="CHEBI:58349"/>
        <dbReference type="EC" id="1.14.13.9"/>
    </reaction>
</comment>
<proteinExistence type="inferred from homology"/>
<gene>
    <name evidence="9" type="primary">kmo</name>
    <name evidence="11" type="ORF">ACFPN2_04765</name>
</gene>
<evidence type="ECO:0000313" key="11">
    <source>
        <dbReference type="EMBL" id="MFC4308385.1"/>
    </source>
</evidence>
<dbReference type="SUPFAM" id="SSF51905">
    <property type="entry name" value="FAD/NAD(P)-binding domain"/>
    <property type="match status" value="1"/>
</dbReference>
<dbReference type="PRINTS" id="PR00420">
    <property type="entry name" value="RNGMNOXGNASE"/>
</dbReference>
<comment type="similarity">
    <text evidence="9">Belongs to the aromatic-ring hydroxylase family. KMO subfamily.</text>
</comment>
<comment type="pathway">
    <text evidence="9">Cofactor biosynthesis; NAD(+) biosynthesis; quinolinate from L-kynurenine: step 1/3.</text>
</comment>
<evidence type="ECO:0000256" key="4">
    <source>
        <dbReference type="ARBA" id="ARBA00022827"/>
    </source>
</evidence>
<dbReference type="RefSeq" id="WP_380595480.1">
    <property type="nucleotide sequence ID" value="NZ_JBHSDU010000002.1"/>
</dbReference>
<evidence type="ECO:0000256" key="7">
    <source>
        <dbReference type="ARBA" id="ARBA00023033"/>
    </source>
</evidence>
<accession>A0ABV8SMY6</accession>
<comment type="caution">
    <text evidence="11">The sequence shown here is derived from an EMBL/GenBank/DDBJ whole genome shotgun (WGS) entry which is preliminary data.</text>
</comment>
<dbReference type="InterPro" id="IPR036188">
    <property type="entry name" value="FAD/NAD-bd_sf"/>
</dbReference>
<dbReference type="EMBL" id="JBHSDU010000002">
    <property type="protein sequence ID" value="MFC4308385.1"/>
    <property type="molecule type" value="Genomic_DNA"/>
</dbReference>
<keyword evidence="6 9" id="KW-0560">Oxidoreductase</keyword>
<evidence type="ECO:0000259" key="10">
    <source>
        <dbReference type="Pfam" id="PF01494"/>
    </source>
</evidence>
<evidence type="ECO:0000313" key="12">
    <source>
        <dbReference type="Proteomes" id="UP001595904"/>
    </source>
</evidence>
<dbReference type="Gene3D" id="3.50.50.60">
    <property type="entry name" value="FAD/NAD(P)-binding domain"/>
    <property type="match status" value="1"/>
</dbReference>
<dbReference type="EC" id="1.14.13.9" evidence="9"/>
<evidence type="ECO:0000256" key="1">
    <source>
        <dbReference type="ARBA" id="ARBA00001974"/>
    </source>
</evidence>
<evidence type="ECO:0000256" key="6">
    <source>
        <dbReference type="ARBA" id="ARBA00023002"/>
    </source>
</evidence>
<sequence>MTDGRRNEPITVVGAGLAGTLLSIILARRGHRVRLYERQDDMRRVVLDAGRSINLALAARGIRALELAGVMKLVEPELVPLPGRMLHDLSGGLTFVPYGQRPEEVIYSVSRPGLNCILLDAAERAGVELLFRHSAVSADFARNQITFQGPSGQPHDIAMERVFATDGAGSILRRTMVEQLDIACTEDLLKHGYKELTLPPFPDGQPRIDKHALHIWPRGGFMLIALPNIDGSFTVTLFLPLNGPESFETLTTPASIETFFATHFPDVRQLMPDLAAEFFQHPTGIMGTVRCEQWSFEDRLLLIGDAAHAITPFHGQGMNCCFEDCSELDALLTNSNDWARSFREFETSRRPNTNAIADMAIENYLEMRDTVRDPKFHLHKALSLELERRHPTRFVPRYSMVMFRDDIPYSVAFERGRIQSEILFALTQTADTLAAVDYAAAAQMIEARLPPLPG</sequence>
<keyword evidence="2 9" id="KW-0285">Flavoprotein</keyword>
<evidence type="ECO:0000256" key="2">
    <source>
        <dbReference type="ARBA" id="ARBA00022630"/>
    </source>
</evidence>
<organism evidence="11 12">
    <name type="scientific">Steroidobacter flavus</name>
    <dbReference type="NCBI Taxonomy" id="1842136"/>
    <lineage>
        <taxon>Bacteria</taxon>
        <taxon>Pseudomonadati</taxon>
        <taxon>Pseudomonadota</taxon>
        <taxon>Gammaproteobacteria</taxon>
        <taxon>Steroidobacterales</taxon>
        <taxon>Steroidobacteraceae</taxon>
        <taxon>Steroidobacter</taxon>
    </lineage>
</organism>
<dbReference type="InterPro" id="IPR002938">
    <property type="entry name" value="FAD-bd"/>
</dbReference>
<keyword evidence="5 9" id="KW-0521">NADP</keyword>
<keyword evidence="3 9" id="KW-0662">Pyridine nucleotide biosynthesis</keyword>
<dbReference type="Proteomes" id="UP001595904">
    <property type="component" value="Unassembled WGS sequence"/>
</dbReference>
<evidence type="ECO:0000256" key="3">
    <source>
        <dbReference type="ARBA" id="ARBA00022642"/>
    </source>
</evidence>
<name>A0ABV8SMY6_9GAMM</name>
<dbReference type="InterPro" id="IPR027545">
    <property type="entry name" value="Kynurenine_monooxygenase"/>
</dbReference>
<evidence type="ECO:0000256" key="9">
    <source>
        <dbReference type="HAMAP-Rule" id="MF_01971"/>
    </source>
</evidence>
<keyword evidence="7 9" id="KW-0503">Monooxygenase</keyword>
<evidence type="ECO:0000256" key="8">
    <source>
        <dbReference type="ARBA" id="ARBA00047818"/>
    </source>
</evidence>